<proteinExistence type="predicted"/>
<protein>
    <submittedName>
        <fullName evidence="1">Uncharacterized protein</fullName>
    </submittedName>
</protein>
<dbReference type="EMBL" id="CM004395">
    <property type="protein sequence ID" value="KAG8648386.1"/>
    <property type="molecule type" value="Genomic_DNA"/>
</dbReference>
<accession>A0ACB7HBX6</accession>
<organism evidence="1 2">
    <name type="scientific">Manihot esculenta</name>
    <name type="common">Cassava</name>
    <name type="synonym">Jatropha manihot</name>
    <dbReference type="NCBI Taxonomy" id="3983"/>
    <lineage>
        <taxon>Eukaryota</taxon>
        <taxon>Viridiplantae</taxon>
        <taxon>Streptophyta</taxon>
        <taxon>Embryophyta</taxon>
        <taxon>Tracheophyta</taxon>
        <taxon>Spermatophyta</taxon>
        <taxon>Magnoliopsida</taxon>
        <taxon>eudicotyledons</taxon>
        <taxon>Gunneridae</taxon>
        <taxon>Pentapetalae</taxon>
        <taxon>rosids</taxon>
        <taxon>fabids</taxon>
        <taxon>Malpighiales</taxon>
        <taxon>Euphorbiaceae</taxon>
        <taxon>Crotonoideae</taxon>
        <taxon>Manihoteae</taxon>
        <taxon>Manihot</taxon>
    </lineage>
</organism>
<comment type="caution">
    <text evidence="1">The sequence shown here is derived from an EMBL/GenBank/DDBJ whole genome shotgun (WGS) entry which is preliminary data.</text>
</comment>
<name>A0ACB7HBX6_MANES</name>
<sequence>MATSDAMDDSFRVRVEKIFGPLTSSSPQSSSLQSTLWSLTDDEIERREWRQGGAGTPDRDEIPCSSSFDDLKRDLRRTFRRELQRDLEDEEESNTLRGRGAGTDGEDEWDIRSSIGLDSTLDNEEEEDEYDKVASGRESAGERLYMKNVINQGNRTVLAKSFHGTRDPRANHMAAKIRLTEDEAEAQKFSQYGCDTKVRELHRKPYNESGSQLRSILKRKDNKSDSNKEEASQKIQAISVGSSSVNRMIMDDEHVSRQNRFSVPDHVENPFKCTHYSYNASSEVEEKAHAGAGMNFLKLSENASANLTIPKSVTFIPKKKAGELKPGNCSCKVKQDEGGDGNLSLQHTILPVGVEAVESQESGARVVEEDGRETNDIIRRDGSQKTTRKYRIRSNTDESDP</sequence>
<gene>
    <name evidence="1" type="ORF">MANES_09G187602v8</name>
</gene>
<dbReference type="Proteomes" id="UP000091857">
    <property type="component" value="Chromosome 9"/>
</dbReference>
<keyword evidence="2" id="KW-1185">Reference proteome</keyword>
<reference evidence="2" key="1">
    <citation type="journal article" date="2016" name="Nat. Biotechnol.">
        <title>Sequencing wild and cultivated cassava and related species reveals extensive interspecific hybridization and genetic diversity.</title>
        <authorList>
            <person name="Bredeson J.V."/>
            <person name="Lyons J.B."/>
            <person name="Prochnik S.E."/>
            <person name="Wu G.A."/>
            <person name="Ha C.M."/>
            <person name="Edsinger-Gonzales E."/>
            <person name="Grimwood J."/>
            <person name="Schmutz J."/>
            <person name="Rabbi I.Y."/>
            <person name="Egesi C."/>
            <person name="Nauluvula P."/>
            <person name="Lebot V."/>
            <person name="Ndunguru J."/>
            <person name="Mkamilo G."/>
            <person name="Bart R.S."/>
            <person name="Setter T.L."/>
            <person name="Gleadow R.M."/>
            <person name="Kulakow P."/>
            <person name="Ferguson M.E."/>
            <person name="Rounsley S."/>
            <person name="Rokhsar D.S."/>
        </authorList>
    </citation>
    <scope>NUCLEOTIDE SEQUENCE [LARGE SCALE GENOMIC DNA]</scope>
    <source>
        <strain evidence="2">cv. AM560-2</strain>
    </source>
</reference>
<evidence type="ECO:0000313" key="2">
    <source>
        <dbReference type="Proteomes" id="UP000091857"/>
    </source>
</evidence>
<evidence type="ECO:0000313" key="1">
    <source>
        <dbReference type="EMBL" id="KAG8648386.1"/>
    </source>
</evidence>